<dbReference type="GO" id="GO:0097266">
    <property type="term" value="F:phenylacetyl-CoA 1,2-epoxidase activity"/>
    <property type="evidence" value="ECO:0007669"/>
    <property type="project" value="UniProtKB-EC"/>
</dbReference>
<evidence type="ECO:0000313" key="1">
    <source>
        <dbReference type="EMBL" id="MCG2616115.1"/>
    </source>
</evidence>
<gene>
    <name evidence="1" type="primary">paaC</name>
    <name evidence="1" type="ORF">LZZ85_17595</name>
</gene>
<dbReference type="PIRSF" id="PIRSF037834">
    <property type="entry name" value="PA_CoA_Oase3"/>
    <property type="match status" value="1"/>
</dbReference>
<dbReference type="NCBIfam" id="TIGR02158">
    <property type="entry name" value="PA_CoA_Oxy3"/>
    <property type="match status" value="1"/>
</dbReference>
<sequence>MSLLNYSLSLADSTLLLGQRNSEWCGHGPVLEQDIAITNISLDLIGQARNFYQYAAIIRNDGSTEDTLAYLRDAREFRNLLLVELPNGDWGSTILRQFFFSNYQHLLYTKLQQSNDEQLAAIAAKALKEVTYHLRWSSEWVIRLGDGTAESHRRMNDALQELWPYTGEMFIPVPFEKEIANKQTAPDPGSLKDAWMEKTAEIFHAATLDLPGNVFMHTGGKEGNHTEHIGFVLAEMQFLQRAYPGAEW</sequence>
<dbReference type="InterPro" id="IPR009078">
    <property type="entry name" value="Ferritin-like_SF"/>
</dbReference>
<dbReference type="InterPro" id="IPR011882">
    <property type="entry name" value="PaaC"/>
</dbReference>
<evidence type="ECO:0000313" key="2">
    <source>
        <dbReference type="Proteomes" id="UP001165367"/>
    </source>
</evidence>
<dbReference type="EMBL" id="JAKLTR010000011">
    <property type="protein sequence ID" value="MCG2616115.1"/>
    <property type="molecule type" value="Genomic_DNA"/>
</dbReference>
<keyword evidence="2" id="KW-1185">Reference proteome</keyword>
<dbReference type="InterPro" id="IPR052703">
    <property type="entry name" value="Aromatic_CoA_ox/epox"/>
</dbReference>
<protein>
    <submittedName>
        <fullName evidence="1">Phenylacetate-CoA oxygenase subunit PaaC</fullName>
        <ecNumber evidence="1">1.14.13.149</ecNumber>
    </submittedName>
</protein>
<dbReference type="SUPFAM" id="SSF47240">
    <property type="entry name" value="Ferritin-like"/>
    <property type="match status" value="1"/>
</dbReference>
<dbReference type="PANTHER" id="PTHR30458:SF0">
    <property type="entry name" value="1,2-PHENYLACETYL-COA EPOXIDASE, SUBUNIT C"/>
    <property type="match status" value="1"/>
</dbReference>
<dbReference type="EC" id="1.14.13.149" evidence="1"/>
<proteinExistence type="predicted"/>
<accession>A0ABS9KUW7</accession>
<keyword evidence="1" id="KW-0560">Oxidoreductase</keyword>
<organism evidence="1 2">
    <name type="scientific">Terrimonas ginsenosidimutans</name>
    <dbReference type="NCBI Taxonomy" id="2908004"/>
    <lineage>
        <taxon>Bacteria</taxon>
        <taxon>Pseudomonadati</taxon>
        <taxon>Bacteroidota</taxon>
        <taxon>Chitinophagia</taxon>
        <taxon>Chitinophagales</taxon>
        <taxon>Chitinophagaceae</taxon>
        <taxon>Terrimonas</taxon>
    </lineage>
</organism>
<comment type="caution">
    <text evidence="1">The sequence shown here is derived from an EMBL/GenBank/DDBJ whole genome shotgun (WGS) entry which is preliminary data.</text>
</comment>
<dbReference type="Proteomes" id="UP001165367">
    <property type="component" value="Unassembled WGS sequence"/>
</dbReference>
<reference evidence="1" key="1">
    <citation type="submission" date="2022-01" db="EMBL/GenBank/DDBJ databases">
        <authorList>
            <person name="Jo J.-H."/>
            <person name="Im W.-T."/>
        </authorList>
    </citation>
    <scope>NUCLEOTIDE SEQUENCE</scope>
    <source>
        <strain evidence="1">NA20</strain>
    </source>
</reference>
<dbReference type="InterPro" id="IPR007814">
    <property type="entry name" value="PaaA_PaaC"/>
</dbReference>
<name>A0ABS9KUW7_9BACT</name>
<dbReference type="Gene3D" id="1.20.1260.10">
    <property type="match status" value="1"/>
</dbReference>
<dbReference type="PANTHER" id="PTHR30458">
    <property type="entry name" value="PHENYLACETIC ACID DEGRADATION PROTEIN PAA"/>
    <property type="match status" value="1"/>
</dbReference>
<dbReference type="Pfam" id="PF05138">
    <property type="entry name" value="PaaA_PaaC"/>
    <property type="match status" value="1"/>
</dbReference>
<dbReference type="RefSeq" id="WP_237874653.1">
    <property type="nucleotide sequence ID" value="NZ_JAKLTR010000011.1"/>
</dbReference>
<dbReference type="InterPro" id="IPR012347">
    <property type="entry name" value="Ferritin-like"/>
</dbReference>